<comment type="similarity">
    <text evidence="1">Belongs to the ROK (NagC/XylR) family.</text>
</comment>
<evidence type="ECO:0000313" key="3">
    <source>
        <dbReference type="Proteomes" id="UP000622610"/>
    </source>
</evidence>
<reference evidence="2" key="2">
    <citation type="submission" date="2020-09" db="EMBL/GenBank/DDBJ databases">
        <authorList>
            <person name="Sun Q."/>
            <person name="Sedlacek I."/>
        </authorList>
    </citation>
    <scope>NUCLEOTIDE SEQUENCE</scope>
    <source>
        <strain evidence="2">CCM 8433</strain>
    </source>
</reference>
<proteinExistence type="inferred from homology"/>
<organism evidence="2 3">
    <name type="scientific">Enterococcus alcedinis</name>
    <dbReference type="NCBI Taxonomy" id="1274384"/>
    <lineage>
        <taxon>Bacteria</taxon>
        <taxon>Bacillati</taxon>
        <taxon>Bacillota</taxon>
        <taxon>Bacilli</taxon>
        <taxon>Lactobacillales</taxon>
        <taxon>Enterococcaceae</taxon>
        <taxon>Enterococcus</taxon>
    </lineage>
</organism>
<protein>
    <submittedName>
        <fullName evidence="2">GntR family transcriptional regulator</fullName>
    </submittedName>
</protein>
<reference evidence="2" key="1">
    <citation type="journal article" date="2014" name="Int. J. Syst. Evol. Microbiol.">
        <title>Complete genome sequence of Corynebacterium casei LMG S-19264T (=DSM 44701T), isolated from a smear-ripened cheese.</title>
        <authorList>
            <consortium name="US DOE Joint Genome Institute (JGI-PGF)"/>
            <person name="Walter F."/>
            <person name="Albersmeier A."/>
            <person name="Kalinowski J."/>
            <person name="Ruckert C."/>
        </authorList>
    </citation>
    <scope>NUCLEOTIDE SEQUENCE</scope>
    <source>
        <strain evidence="2">CCM 8433</strain>
    </source>
</reference>
<dbReference type="RefSeq" id="WP_188367209.1">
    <property type="nucleotide sequence ID" value="NZ_BMDT01000003.1"/>
</dbReference>
<dbReference type="PANTHER" id="PTHR18964">
    <property type="entry name" value="ROK (REPRESSOR, ORF, KINASE) FAMILY"/>
    <property type="match status" value="1"/>
</dbReference>
<sequence>MRLCLDVGGTYIKYGLFNTAGQWEIQGKVTTQRQSIDDFFDPICQLIAEIEKTYQITAIGLSFPGFINQKTGEAVYSGAIAPLHGKNICHELSQRLVKTYPIFIENDANCAALAEMYSGNAQETESFVLLTLGTGVGGAIVVDGQILSGAHFRGGEFGMMVTDFHQNSYRSLHELASTSALMTEYRRVKGDSFIQEEAIFSEIDQPGIHEVIENWSHYVGILIYNLSVTLDPQKILIGGGISQNDRLIPIIEKALEQNPYWHDFKVPLVTCLHHNNSGVLGALHLIETQGGRK</sequence>
<gene>
    <name evidence="2" type="ORF">GCM10011482_10250</name>
</gene>
<dbReference type="Gene3D" id="3.30.420.40">
    <property type="match status" value="2"/>
</dbReference>
<dbReference type="CDD" id="cd24152">
    <property type="entry name" value="ASKHA_NBD_ROK-like"/>
    <property type="match status" value="1"/>
</dbReference>
<dbReference type="PANTHER" id="PTHR18964:SF165">
    <property type="entry name" value="BETA-GLUCOSIDE KINASE"/>
    <property type="match status" value="1"/>
</dbReference>
<dbReference type="EMBL" id="BMDT01000003">
    <property type="protein sequence ID" value="GGI65371.1"/>
    <property type="molecule type" value="Genomic_DNA"/>
</dbReference>
<dbReference type="SUPFAM" id="SSF53067">
    <property type="entry name" value="Actin-like ATPase domain"/>
    <property type="match status" value="1"/>
</dbReference>
<dbReference type="AlphaFoldDB" id="A0A917JEM1"/>
<dbReference type="Proteomes" id="UP000622610">
    <property type="component" value="Unassembled WGS sequence"/>
</dbReference>
<dbReference type="InterPro" id="IPR000600">
    <property type="entry name" value="ROK"/>
</dbReference>
<comment type="caution">
    <text evidence="2">The sequence shown here is derived from an EMBL/GenBank/DDBJ whole genome shotgun (WGS) entry which is preliminary data.</text>
</comment>
<dbReference type="InterPro" id="IPR043129">
    <property type="entry name" value="ATPase_NBD"/>
</dbReference>
<evidence type="ECO:0000256" key="1">
    <source>
        <dbReference type="ARBA" id="ARBA00006479"/>
    </source>
</evidence>
<name>A0A917JEM1_9ENTE</name>
<accession>A0A917JEM1</accession>
<keyword evidence="3" id="KW-1185">Reference proteome</keyword>
<dbReference type="Pfam" id="PF00480">
    <property type="entry name" value="ROK"/>
    <property type="match status" value="1"/>
</dbReference>
<evidence type="ECO:0000313" key="2">
    <source>
        <dbReference type="EMBL" id="GGI65371.1"/>
    </source>
</evidence>